<evidence type="ECO:0000313" key="3">
    <source>
        <dbReference type="Proteomes" id="UP000439113"/>
    </source>
</evidence>
<name>A0A6N8DPV7_RHOAC</name>
<dbReference type="Proteomes" id="UP000439113">
    <property type="component" value="Unassembled WGS sequence"/>
</dbReference>
<feature type="transmembrane region" description="Helical" evidence="1">
    <location>
        <begin position="93"/>
        <end position="114"/>
    </location>
</feature>
<evidence type="ECO:0008006" key="4">
    <source>
        <dbReference type="Google" id="ProtNLM"/>
    </source>
</evidence>
<dbReference type="SUPFAM" id="SSF46565">
    <property type="entry name" value="Chaperone J-domain"/>
    <property type="match status" value="1"/>
</dbReference>
<dbReference type="OrthoDB" id="9811070at2"/>
<keyword evidence="1" id="KW-1133">Transmembrane helix</keyword>
<reference evidence="2 3" key="1">
    <citation type="submission" date="2019-11" db="EMBL/GenBank/DDBJ databases">
        <title>Whole-genome sequence of a Rhodoblastus acidophilus DSM 142.</title>
        <authorList>
            <person name="Kyndt J.A."/>
            <person name="Meyer T.E."/>
        </authorList>
    </citation>
    <scope>NUCLEOTIDE SEQUENCE [LARGE SCALE GENOMIC DNA]</scope>
    <source>
        <strain evidence="2 3">DSM 142</strain>
    </source>
</reference>
<protein>
    <recommendedName>
        <fullName evidence="4">J domain-containing protein</fullName>
    </recommendedName>
</protein>
<keyword evidence="1" id="KW-0812">Transmembrane</keyword>
<organism evidence="2 3">
    <name type="scientific">Rhodoblastus acidophilus</name>
    <name type="common">Rhodopseudomonas acidophila</name>
    <dbReference type="NCBI Taxonomy" id="1074"/>
    <lineage>
        <taxon>Bacteria</taxon>
        <taxon>Pseudomonadati</taxon>
        <taxon>Pseudomonadota</taxon>
        <taxon>Alphaproteobacteria</taxon>
        <taxon>Hyphomicrobiales</taxon>
        <taxon>Rhodoblastaceae</taxon>
        <taxon>Rhodoblastus</taxon>
    </lineage>
</organism>
<dbReference type="EMBL" id="WNKS01000016">
    <property type="protein sequence ID" value="MTV32437.1"/>
    <property type="molecule type" value="Genomic_DNA"/>
</dbReference>
<comment type="caution">
    <text evidence="2">The sequence shown here is derived from an EMBL/GenBank/DDBJ whole genome shotgun (WGS) entry which is preliminary data.</text>
</comment>
<evidence type="ECO:0000256" key="1">
    <source>
        <dbReference type="SAM" id="Phobius"/>
    </source>
</evidence>
<accession>A0A6N8DPV7</accession>
<dbReference type="Gene3D" id="1.10.287.110">
    <property type="entry name" value="DnaJ domain"/>
    <property type="match status" value="1"/>
</dbReference>
<dbReference type="RefSeq" id="WP_155447124.1">
    <property type="nucleotide sequence ID" value="NZ_JAOQNR010000016.1"/>
</dbReference>
<sequence length="120" mass="13279">MTLERCGRARFKQDAAWFGLSLDEAKSTIVLRRRRDELISQHHPDRGGDVEKAARINAIYARMARYLNARKARRRPAVPGDRGVLGETLKASLHAGAAQLSALAVAAAAGFALLQKFRKR</sequence>
<dbReference type="InterPro" id="IPR036869">
    <property type="entry name" value="J_dom_sf"/>
</dbReference>
<keyword evidence="1" id="KW-0472">Membrane</keyword>
<proteinExistence type="predicted"/>
<evidence type="ECO:0000313" key="2">
    <source>
        <dbReference type="EMBL" id="MTV32437.1"/>
    </source>
</evidence>
<dbReference type="AlphaFoldDB" id="A0A6N8DPV7"/>
<gene>
    <name evidence="2" type="ORF">GJ654_15730</name>
</gene>